<evidence type="ECO:0000313" key="3">
    <source>
        <dbReference type="Proteomes" id="UP000297280"/>
    </source>
</evidence>
<comment type="caution">
    <text evidence="2">The sequence shown here is derived from an EMBL/GenBank/DDBJ whole genome shotgun (WGS) entry which is preliminary data.</text>
</comment>
<accession>A0A4Z1KAG0</accession>
<reference evidence="2 3" key="1">
    <citation type="submission" date="2017-12" db="EMBL/GenBank/DDBJ databases">
        <title>Comparative genomics of Botrytis spp.</title>
        <authorList>
            <person name="Valero-Jimenez C.A."/>
            <person name="Tapia P."/>
            <person name="Veloso J."/>
            <person name="Silva-Moreno E."/>
            <person name="Staats M."/>
            <person name="Valdes J.H."/>
            <person name="Van Kan J.A.L."/>
        </authorList>
    </citation>
    <scope>NUCLEOTIDE SEQUENCE [LARGE SCALE GENOMIC DNA]</scope>
    <source>
        <strain evidence="2 3">MUCL3349</strain>
    </source>
</reference>
<sequence>MFEKCFRVYRGPMEMFPFHLLDFLYSHPSQGSQDNYGMSVTEQEELIEEGEAAEEVTDNEERMTVREEEDTHNY</sequence>
<organism evidence="2 3">
    <name type="scientific">Botrytis porri</name>
    <dbReference type="NCBI Taxonomy" id="87229"/>
    <lineage>
        <taxon>Eukaryota</taxon>
        <taxon>Fungi</taxon>
        <taxon>Dikarya</taxon>
        <taxon>Ascomycota</taxon>
        <taxon>Pezizomycotina</taxon>
        <taxon>Leotiomycetes</taxon>
        <taxon>Helotiales</taxon>
        <taxon>Sclerotiniaceae</taxon>
        <taxon>Botrytis</taxon>
    </lineage>
</organism>
<evidence type="ECO:0000256" key="1">
    <source>
        <dbReference type="SAM" id="MobiDB-lite"/>
    </source>
</evidence>
<name>A0A4Z1KAG0_9HELO</name>
<dbReference type="Proteomes" id="UP000297280">
    <property type="component" value="Unassembled WGS sequence"/>
</dbReference>
<keyword evidence="3" id="KW-1185">Reference proteome</keyword>
<feature type="compositionally biased region" description="Basic and acidic residues" evidence="1">
    <location>
        <begin position="59"/>
        <end position="74"/>
    </location>
</feature>
<dbReference type="EMBL" id="PQXO01000784">
    <property type="protein sequence ID" value="TGO82640.1"/>
    <property type="molecule type" value="Genomic_DNA"/>
</dbReference>
<evidence type="ECO:0000313" key="2">
    <source>
        <dbReference type="EMBL" id="TGO82640.1"/>
    </source>
</evidence>
<proteinExistence type="predicted"/>
<dbReference type="AlphaFoldDB" id="A0A4Z1KAG0"/>
<protein>
    <submittedName>
        <fullName evidence="2">Uncharacterized protein</fullName>
    </submittedName>
</protein>
<gene>
    <name evidence="2" type="ORF">BPOR_0787g00080</name>
</gene>
<feature type="region of interest" description="Disordered" evidence="1">
    <location>
        <begin position="50"/>
        <end position="74"/>
    </location>
</feature>
<dbReference type="STRING" id="87229.A0A4Z1KAG0"/>